<evidence type="ECO:0000313" key="3">
    <source>
        <dbReference type="Proteomes" id="UP001460270"/>
    </source>
</evidence>
<proteinExistence type="predicted"/>
<protein>
    <submittedName>
        <fullName evidence="2">Uncharacterized protein</fullName>
    </submittedName>
</protein>
<evidence type="ECO:0000256" key="1">
    <source>
        <dbReference type="SAM" id="MobiDB-lite"/>
    </source>
</evidence>
<feature type="non-terminal residue" evidence="2">
    <location>
        <position position="98"/>
    </location>
</feature>
<dbReference type="AlphaFoldDB" id="A0AAW0MPJ1"/>
<organism evidence="2 3">
    <name type="scientific">Mugilogobius chulae</name>
    <name type="common">yellowstripe goby</name>
    <dbReference type="NCBI Taxonomy" id="88201"/>
    <lineage>
        <taxon>Eukaryota</taxon>
        <taxon>Metazoa</taxon>
        <taxon>Chordata</taxon>
        <taxon>Craniata</taxon>
        <taxon>Vertebrata</taxon>
        <taxon>Euteleostomi</taxon>
        <taxon>Actinopterygii</taxon>
        <taxon>Neopterygii</taxon>
        <taxon>Teleostei</taxon>
        <taxon>Neoteleostei</taxon>
        <taxon>Acanthomorphata</taxon>
        <taxon>Gobiaria</taxon>
        <taxon>Gobiiformes</taxon>
        <taxon>Gobioidei</taxon>
        <taxon>Gobiidae</taxon>
        <taxon>Gobionellinae</taxon>
        <taxon>Mugilogobius</taxon>
    </lineage>
</organism>
<feature type="region of interest" description="Disordered" evidence="1">
    <location>
        <begin position="1"/>
        <end position="43"/>
    </location>
</feature>
<evidence type="ECO:0000313" key="2">
    <source>
        <dbReference type="EMBL" id="KAK7881114.1"/>
    </source>
</evidence>
<reference evidence="3" key="1">
    <citation type="submission" date="2024-04" db="EMBL/GenBank/DDBJ databases">
        <title>Salinicola lusitanus LLJ914,a marine bacterium isolated from the Okinawa Trough.</title>
        <authorList>
            <person name="Li J."/>
        </authorList>
    </citation>
    <scope>NUCLEOTIDE SEQUENCE [LARGE SCALE GENOMIC DNA]</scope>
</reference>
<feature type="compositionally biased region" description="Basic and acidic residues" evidence="1">
    <location>
        <begin position="25"/>
        <end position="39"/>
    </location>
</feature>
<sequence>MELAGVLPESPGNTCSPAAAADPAGTERRGTEALPRDGVEADQSTCPQRLTGVLKSVPESPVRGSVQVSVPAPQSARTVLFVWVCAAAACSCPAPCTD</sequence>
<name>A0AAW0MPJ1_9GOBI</name>
<gene>
    <name evidence="2" type="ORF">WMY93_032292</name>
</gene>
<accession>A0AAW0MPJ1</accession>
<keyword evidence="3" id="KW-1185">Reference proteome</keyword>
<dbReference type="EMBL" id="JBBPFD010000024">
    <property type="protein sequence ID" value="KAK7881114.1"/>
    <property type="molecule type" value="Genomic_DNA"/>
</dbReference>
<comment type="caution">
    <text evidence="2">The sequence shown here is derived from an EMBL/GenBank/DDBJ whole genome shotgun (WGS) entry which is preliminary data.</text>
</comment>
<dbReference type="Proteomes" id="UP001460270">
    <property type="component" value="Unassembled WGS sequence"/>
</dbReference>